<gene>
    <name evidence="2" type="primary">mrp</name>
    <name evidence="2" type="ORF">KATO_02053</name>
</gene>
<evidence type="ECO:0000259" key="1">
    <source>
        <dbReference type="PROSITE" id="PS50109"/>
    </source>
</evidence>
<accession>A0A2U3RGY9</accession>
<reference evidence="3" key="1">
    <citation type="submission" date="2018-03" db="EMBL/GenBank/DDBJ databases">
        <authorList>
            <person name="Batty M. E."/>
            <person name="Batty M E."/>
        </authorList>
    </citation>
    <scope>NUCLEOTIDE SEQUENCE [LARGE SCALE GENOMIC DNA]</scope>
</reference>
<dbReference type="Pfam" id="PF02518">
    <property type="entry name" value="HATPase_c"/>
    <property type="match status" value="1"/>
</dbReference>
<dbReference type="EMBL" id="LS398550">
    <property type="protein sequence ID" value="SPR12418.1"/>
    <property type="molecule type" value="Genomic_DNA"/>
</dbReference>
<dbReference type="AlphaFoldDB" id="A0A2U3RGY9"/>
<name>A0A2U3RGY9_ORITS</name>
<dbReference type="SMART" id="SM00387">
    <property type="entry name" value="HATPase_c"/>
    <property type="match status" value="1"/>
</dbReference>
<proteinExistence type="predicted"/>
<dbReference type="SUPFAM" id="SSF55874">
    <property type="entry name" value="ATPase domain of HSP90 chaperone/DNA topoisomerase II/histidine kinase"/>
    <property type="match status" value="1"/>
</dbReference>
<dbReference type="PANTHER" id="PTHR45530:SF3">
    <property type="entry name" value="TWO-COMPONENT SYSTEM NARL FAMILY SENSOR HISTIDINE KINASE BARA"/>
    <property type="match status" value="1"/>
</dbReference>
<feature type="domain" description="Histidine kinase" evidence="1">
    <location>
        <begin position="59"/>
        <end position="284"/>
    </location>
</feature>
<dbReference type="RefSeq" id="WP_109455992.1">
    <property type="nucleotide sequence ID" value="NZ_LS398550.1"/>
</dbReference>
<evidence type="ECO:0000313" key="2">
    <source>
        <dbReference type="EMBL" id="SPR12418.1"/>
    </source>
</evidence>
<dbReference type="PROSITE" id="PS50109">
    <property type="entry name" value="HIS_KIN"/>
    <property type="match status" value="1"/>
</dbReference>
<dbReference type="InterPro" id="IPR003594">
    <property type="entry name" value="HATPase_dom"/>
</dbReference>
<sequence length="285" mass="33171">MKEKKKTINKWMVQIPPIPITLVNGESENIDEYMEIITKLRKAKYQVEVAESLKEYCTDLIHEIKYRFNIATSEIVRLASEIMLNDSKNKDKLETILNRSANLQGYCNDVVYTLRSEIEHENLCLKKFSIQKLVKNAVRRLEDIAKEKDIKINYNFQYKMKDIVIGNSDHLQAILSQLIGSVIRFNHSCQVIITVHLFTIKNYIKSDNILQFRIHDTGSGISKEKLGNIKAKLADFELVRDYPLMLESGLWFVNYLINQLNGEMEIESEKDKFTTITCNIPVQLF</sequence>
<organism evidence="2 3">
    <name type="scientific">Orientia tsutsugamushi</name>
    <name type="common">Rickettsia tsutsugamushi</name>
    <dbReference type="NCBI Taxonomy" id="784"/>
    <lineage>
        <taxon>Bacteria</taxon>
        <taxon>Pseudomonadati</taxon>
        <taxon>Pseudomonadota</taxon>
        <taxon>Alphaproteobacteria</taxon>
        <taxon>Rickettsiales</taxon>
        <taxon>Rickettsiaceae</taxon>
        <taxon>Rickettsieae</taxon>
        <taxon>Orientia</taxon>
    </lineage>
</organism>
<keyword evidence="2" id="KW-0547">Nucleotide-binding</keyword>
<evidence type="ECO:0000313" key="3">
    <source>
        <dbReference type="Proteomes" id="UP000244992"/>
    </source>
</evidence>
<dbReference type="PANTHER" id="PTHR45530">
    <property type="entry name" value="SENSORY TRANSDUCTION HISTIDINE KINASE"/>
    <property type="match status" value="1"/>
</dbReference>
<keyword evidence="2" id="KW-0067">ATP-binding</keyword>
<protein>
    <submittedName>
        <fullName evidence="2">ATP-binding protein</fullName>
    </submittedName>
</protein>
<dbReference type="Gene3D" id="3.30.565.10">
    <property type="entry name" value="Histidine kinase-like ATPase, C-terminal domain"/>
    <property type="match status" value="1"/>
</dbReference>
<dbReference type="Proteomes" id="UP000244992">
    <property type="component" value="Chromosome I"/>
</dbReference>
<dbReference type="InterPro" id="IPR005467">
    <property type="entry name" value="His_kinase_dom"/>
</dbReference>
<dbReference type="InterPro" id="IPR036890">
    <property type="entry name" value="HATPase_C_sf"/>
</dbReference>
<dbReference type="GO" id="GO:0005524">
    <property type="term" value="F:ATP binding"/>
    <property type="evidence" value="ECO:0007669"/>
    <property type="project" value="UniProtKB-KW"/>
</dbReference>